<dbReference type="EMBL" id="LT629804">
    <property type="protein sequence ID" value="SDU77603.1"/>
    <property type="molecule type" value="Genomic_DNA"/>
</dbReference>
<evidence type="ECO:0000256" key="6">
    <source>
        <dbReference type="ARBA" id="ARBA00023136"/>
    </source>
</evidence>
<keyword evidence="3 9" id="KW-0808">Transferase</keyword>
<keyword evidence="6 8" id="KW-0472">Membrane</keyword>
<protein>
    <submittedName>
        <fullName evidence="9">UDP-GlcNAc:undecaprenyl-phosphate GlcNAc-1-phosphate transferase</fullName>
    </submittedName>
</protein>
<dbReference type="Pfam" id="PF00953">
    <property type="entry name" value="Glycos_transf_4"/>
    <property type="match status" value="1"/>
</dbReference>
<feature type="binding site" evidence="7">
    <location>
        <position position="157"/>
    </location>
    <ligand>
        <name>Mg(2+)</name>
        <dbReference type="ChEBI" id="CHEBI:18420"/>
    </ligand>
</feature>
<dbReference type="InterPro" id="IPR000715">
    <property type="entry name" value="Glycosyl_transferase_4"/>
</dbReference>
<comment type="subcellular location">
    <subcellularLocation>
        <location evidence="1">Cell membrane</location>
        <topology evidence="1">Multi-pass membrane protein</topology>
    </subcellularLocation>
</comment>
<evidence type="ECO:0000256" key="2">
    <source>
        <dbReference type="ARBA" id="ARBA00022475"/>
    </source>
</evidence>
<dbReference type="InterPro" id="IPR018480">
    <property type="entry name" value="PNAcMuramoyl-5peptid_Trfase_CS"/>
</dbReference>
<dbReference type="OrthoDB" id="9783652at2"/>
<dbReference type="GO" id="GO:0016780">
    <property type="term" value="F:phosphotransferase activity, for other substituted phosphate groups"/>
    <property type="evidence" value="ECO:0007669"/>
    <property type="project" value="InterPro"/>
</dbReference>
<keyword evidence="7" id="KW-0460">Magnesium</keyword>
<evidence type="ECO:0000313" key="10">
    <source>
        <dbReference type="Proteomes" id="UP000214355"/>
    </source>
</evidence>
<keyword evidence="7" id="KW-0479">Metal-binding</keyword>
<keyword evidence="5 8" id="KW-1133">Transmembrane helix</keyword>
<evidence type="ECO:0000256" key="3">
    <source>
        <dbReference type="ARBA" id="ARBA00022679"/>
    </source>
</evidence>
<dbReference type="GO" id="GO:0044038">
    <property type="term" value="P:cell wall macromolecule biosynthetic process"/>
    <property type="evidence" value="ECO:0007669"/>
    <property type="project" value="TreeGrafter"/>
</dbReference>
<dbReference type="GeneID" id="65343847"/>
<feature type="transmembrane region" description="Helical" evidence="8">
    <location>
        <begin position="165"/>
        <end position="184"/>
    </location>
</feature>
<dbReference type="RefSeq" id="WP_091278587.1">
    <property type="nucleotide sequence ID" value="NZ_JABAPH010000015.1"/>
</dbReference>
<feature type="binding site" evidence="7">
    <location>
        <position position="225"/>
    </location>
    <ligand>
        <name>Mg(2+)</name>
        <dbReference type="ChEBI" id="CHEBI:18420"/>
    </ligand>
</feature>
<keyword evidence="4 8" id="KW-0812">Transmembrane</keyword>
<feature type="transmembrane region" description="Helical" evidence="8">
    <location>
        <begin position="6"/>
        <end position="27"/>
    </location>
</feature>
<accession>A0A1H2L9C5</accession>
<evidence type="ECO:0000256" key="1">
    <source>
        <dbReference type="ARBA" id="ARBA00004651"/>
    </source>
</evidence>
<sequence>MRAYLLIMVIAGIVTYLLVPLVHRISLASGAITEIRARDVHTVPIARLGGVAMYLGFVISLVIASQIPYFQDVLGNNSMAWAVVAGAGIICCVGVIDDIYELSWYAKLAGQMLAAGVMVWFGVQLVSVPLLGLTVGSARLTLFVTIIAIVVVVNAVNFIDGLDGLAAGVVGIAALAFFAYTYYLTRENSPGDFTSVATALVAALVGICVGFLPHNFHPAKIFMGDSGALMLGTIIAGASIVVTGQIDPAAANTPEAIPAYMPLIVPLLILIIPLVDFVWGVVRRVAQGRSPFSADAGHLHHRLLRHGHSHTHAVLVLYIWTAVASFSAVAAVAFPLKWVVPVTTLGIIGAVIVTSRVFATWWVLMAAQAKRLVPGGGNGDSEHDS</sequence>
<organism evidence="9 10">
    <name type="scientific">Arcanobacterium phocae</name>
    <dbReference type="NCBI Taxonomy" id="131112"/>
    <lineage>
        <taxon>Bacteria</taxon>
        <taxon>Bacillati</taxon>
        <taxon>Actinomycetota</taxon>
        <taxon>Actinomycetes</taxon>
        <taxon>Actinomycetales</taxon>
        <taxon>Actinomycetaceae</taxon>
        <taxon>Arcanobacterium</taxon>
    </lineage>
</organism>
<evidence type="ECO:0000256" key="8">
    <source>
        <dbReference type="SAM" id="Phobius"/>
    </source>
</evidence>
<dbReference type="GO" id="GO:0009103">
    <property type="term" value="P:lipopolysaccharide biosynthetic process"/>
    <property type="evidence" value="ECO:0007669"/>
    <property type="project" value="TreeGrafter"/>
</dbReference>
<feature type="transmembrane region" description="Helical" evidence="8">
    <location>
        <begin position="48"/>
        <end position="67"/>
    </location>
</feature>
<feature type="transmembrane region" description="Helical" evidence="8">
    <location>
        <begin position="138"/>
        <end position="158"/>
    </location>
</feature>
<dbReference type="PANTHER" id="PTHR22926:SF3">
    <property type="entry name" value="UNDECAPRENYL-PHOSPHATE ALPHA-N-ACETYLGLUCOSAMINYL 1-PHOSPHATE TRANSFERASE"/>
    <property type="match status" value="1"/>
</dbReference>
<feature type="transmembrane region" description="Helical" evidence="8">
    <location>
        <begin position="342"/>
        <end position="364"/>
    </location>
</feature>
<keyword evidence="2" id="KW-1003">Cell membrane</keyword>
<dbReference type="PANTHER" id="PTHR22926">
    <property type="entry name" value="PHOSPHO-N-ACETYLMURAMOYL-PENTAPEPTIDE-TRANSFERASE"/>
    <property type="match status" value="1"/>
</dbReference>
<dbReference type="STRING" id="131112.SAMN04489737_0086"/>
<feature type="transmembrane region" description="Helical" evidence="8">
    <location>
        <begin position="315"/>
        <end position="336"/>
    </location>
</feature>
<dbReference type="AlphaFoldDB" id="A0A1H2L9C5"/>
<dbReference type="CDD" id="cd06853">
    <property type="entry name" value="GT_WecA_like"/>
    <property type="match status" value="1"/>
</dbReference>
<feature type="transmembrane region" description="Helical" evidence="8">
    <location>
        <begin position="228"/>
        <end position="246"/>
    </location>
</feature>
<dbReference type="PROSITE" id="PS01348">
    <property type="entry name" value="MRAY_2"/>
    <property type="match status" value="1"/>
</dbReference>
<dbReference type="GO" id="GO:0071555">
    <property type="term" value="P:cell wall organization"/>
    <property type="evidence" value="ECO:0007669"/>
    <property type="project" value="TreeGrafter"/>
</dbReference>
<evidence type="ECO:0000256" key="5">
    <source>
        <dbReference type="ARBA" id="ARBA00022989"/>
    </source>
</evidence>
<dbReference type="GO" id="GO:0046872">
    <property type="term" value="F:metal ion binding"/>
    <property type="evidence" value="ECO:0007669"/>
    <property type="project" value="UniProtKB-KW"/>
</dbReference>
<dbReference type="GO" id="GO:0005886">
    <property type="term" value="C:plasma membrane"/>
    <property type="evidence" value="ECO:0007669"/>
    <property type="project" value="UniProtKB-SubCell"/>
</dbReference>
<evidence type="ECO:0000256" key="4">
    <source>
        <dbReference type="ARBA" id="ARBA00022692"/>
    </source>
</evidence>
<keyword evidence="10" id="KW-1185">Reference proteome</keyword>
<reference evidence="10" key="1">
    <citation type="submission" date="2016-10" db="EMBL/GenBank/DDBJ databases">
        <authorList>
            <person name="Varghese N."/>
            <person name="Submissions S."/>
        </authorList>
    </citation>
    <scope>NUCLEOTIDE SEQUENCE [LARGE SCALE GENOMIC DNA]</scope>
    <source>
        <strain evidence="10">DSM 10002</strain>
    </source>
</reference>
<dbReference type="Proteomes" id="UP000214355">
    <property type="component" value="Chromosome I"/>
</dbReference>
<feature type="transmembrane region" description="Helical" evidence="8">
    <location>
        <begin position="79"/>
        <end position="100"/>
    </location>
</feature>
<proteinExistence type="predicted"/>
<feature type="transmembrane region" description="Helical" evidence="8">
    <location>
        <begin position="112"/>
        <end position="132"/>
    </location>
</feature>
<feature type="transmembrane region" description="Helical" evidence="8">
    <location>
        <begin position="258"/>
        <end position="282"/>
    </location>
</feature>
<comment type="cofactor">
    <cofactor evidence="7">
        <name>Mg(2+)</name>
        <dbReference type="ChEBI" id="CHEBI:18420"/>
    </cofactor>
</comment>
<gene>
    <name evidence="9" type="ORF">SAMN04489737_0086</name>
</gene>
<name>A0A1H2L9C5_9ACTO</name>
<evidence type="ECO:0000256" key="7">
    <source>
        <dbReference type="PIRSR" id="PIRSR600715-1"/>
    </source>
</evidence>
<evidence type="ECO:0000313" key="9">
    <source>
        <dbReference type="EMBL" id="SDU77603.1"/>
    </source>
</evidence>
<feature type="transmembrane region" description="Helical" evidence="8">
    <location>
        <begin position="196"/>
        <end position="216"/>
    </location>
</feature>